<proteinExistence type="predicted"/>
<accession>A0ACB8QEJ3</accession>
<evidence type="ECO:0000313" key="1">
    <source>
        <dbReference type="EMBL" id="KAI0030016.1"/>
    </source>
</evidence>
<protein>
    <submittedName>
        <fullName evidence="1">Uncharacterized protein</fullName>
    </submittedName>
</protein>
<reference evidence="1" key="2">
    <citation type="journal article" date="2022" name="New Phytol.">
        <title>Evolutionary transition to the ectomycorrhizal habit in the genomes of a hyperdiverse lineage of mushroom-forming fungi.</title>
        <authorList>
            <person name="Looney B."/>
            <person name="Miyauchi S."/>
            <person name="Morin E."/>
            <person name="Drula E."/>
            <person name="Courty P.E."/>
            <person name="Kohler A."/>
            <person name="Kuo A."/>
            <person name="LaButti K."/>
            <person name="Pangilinan J."/>
            <person name="Lipzen A."/>
            <person name="Riley R."/>
            <person name="Andreopoulos W."/>
            <person name="He G."/>
            <person name="Johnson J."/>
            <person name="Nolan M."/>
            <person name="Tritt A."/>
            <person name="Barry K.W."/>
            <person name="Grigoriev I.V."/>
            <person name="Nagy L.G."/>
            <person name="Hibbett D."/>
            <person name="Henrissat B."/>
            <person name="Matheny P.B."/>
            <person name="Labbe J."/>
            <person name="Martin F.M."/>
        </authorList>
    </citation>
    <scope>NUCLEOTIDE SEQUENCE</scope>
    <source>
        <strain evidence="1">EC-137</strain>
    </source>
</reference>
<sequence length="419" mass="46942">MKSTGDLDGGKAWRTVRRPSDINEYAKEIREYRAQEKPGKGHGKVFVRAVIGVRALKVPIPQMATVLTCTLNNGIHFVTTPECRLASDCHIDQEFELIEHSKLEFTLTLKVRRDPHIMAQFKANAPPPTSAPQTVAPPPASKGGMRSFFSSSPKKPTKVVVSPAPLPVHRPEENLARYLKSDGTLARAFVSFKEIANRCDTRLFETTFPLIGQRLETSNKTSSMQVGELMLQFFRLPPLPGVSTSQLPQSLDECHRGLRHVHWHKMTYFEGILTQSGADCTTWRRRQFRIIGANLVAFNDVTKRVTASIDLRKATRVEDLQDPAARILSPSSSHPPYDEYDYGIERSFRVTFKGEEEILFFADSDGEKARWLEVLHALVGRIPPNPLWAELLWQRQQELGQASGISSSGLSSGAFTPKP</sequence>
<organism evidence="1 2">
    <name type="scientific">Vararia minispora EC-137</name>
    <dbReference type="NCBI Taxonomy" id="1314806"/>
    <lineage>
        <taxon>Eukaryota</taxon>
        <taxon>Fungi</taxon>
        <taxon>Dikarya</taxon>
        <taxon>Basidiomycota</taxon>
        <taxon>Agaricomycotina</taxon>
        <taxon>Agaricomycetes</taxon>
        <taxon>Russulales</taxon>
        <taxon>Lachnocladiaceae</taxon>
        <taxon>Vararia</taxon>
    </lineage>
</organism>
<keyword evidence="2" id="KW-1185">Reference proteome</keyword>
<evidence type="ECO:0000313" key="2">
    <source>
        <dbReference type="Proteomes" id="UP000814128"/>
    </source>
</evidence>
<dbReference type="Proteomes" id="UP000814128">
    <property type="component" value="Unassembled WGS sequence"/>
</dbReference>
<name>A0ACB8QEJ3_9AGAM</name>
<dbReference type="EMBL" id="MU273644">
    <property type="protein sequence ID" value="KAI0030016.1"/>
    <property type="molecule type" value="Genomic_DNA"/>
</dbReference>
<comment type="caution">
    <text evidence="1">The sequence shown here is derived from an EMBL/GenBank/DDBJ whole genome shotgun (WGS) entry which is preliminary data.</text>
</comment>
<reference evidence="1" key="1">
    <citation type="submission" date="2021-02" db="EMBL/GenBank/DDBJ databases">
        <authorList>
            <consortium name="DOE Joint Genome Institute"/>
            <person name="Ahrendt S."/>
            <person name="Looney B.P."/>
            <person name="Miyauchi S."/>
            <person name="Morin E."/>
            <person name="Drula E."/>
            <person name="Courty P.E."/>
            <person name="Chicoki N."/>
            <person name="Fauchery L."/>
            <person name="Kohler A."/>
            <person name="Kuo A."/>
            <person name="Labutti K."/>
            <person name="Pangilinan J."/>
            <person name="Lipzen A."/>
            <person name="Riley R."/>
            <person name="Andreopoulos W."/>
            <person name="He G."/>
            <person name="Johnson J."/>
            <person name="Barry K.W."/>
            <person name="Grigoriev I.V."/>
            <person name="Nagy L."/>
            <person name="Hibbett D."/>
            <person name="Henrissat B."/>
            <person name="Matheny P.B."/>
            <person name="Labbe J."/>
            <person name="Martin F."/>
        </authorList>
    </citation>
    <scope>NUCLEOTIDE SEQUENCE</scope>
    <source>
        <strain evidence="1">EC-137</strain>
    </source>
</reference>
<gene>
    <name evidence="1" type="ORF">K488DRAFT_55155</name>
</gene>